<gene>
    <name evidence="2" type="ORF">Pcinc_002874</name>
</gene>
<feature type="compositionally biased region" description="Polar residues" evidence="1">
    <location>
        <begin position="123"/>
        <end position="137"/>
    </location>
</feature>
<reference evidence="2" key="1">
    <citation type="submission" date="2023-10" db="EMBL/GenBank/DDBJ databases">
        <title>Genome assemblies of two species of porcelain crab, Petrolisthes cinctipes and Petrolisthes manimaculis (Anomura: Porcellanidae).</title>
        <authorList>
            <person name="Angst P."/>
        </authorList>
    </citation>
    <scope>NUCLEOTIDE SEQUENCE</scope>
    <source>
        <strain evidence="2">PB745_01</strain>
        <tissue evidence="2">Gill</tissue>
    </source>
</reference>
<keyword evidence="3" id="KW-1185">Reference proteome</keyword>
<dbReference type="Proteomes" id="UP001286313">
    <property type="component" value="Unassembled WGS sequence"/>
</dbReference>
<feature type="region of interest" description="Disordered" evidence="1">
    <location>
        <begin position="114"/>
        <end position="137"/>
    </location>
</feature>
<proteinExistence type="predicted"/>
<name>A0AAE1L1V4_PETCI</name>
<protein>
    <submittedName>
        <fullName evidence="2">Uncharacterized protein</fullName>
    </submittedName>
</protein>
<evidence type="ECO:0000313" key="2">
    <source>
        <dbReference type="EMBL" id="KAK3893319.1"/>
    </source>
</evidence>
<evidence type="ECO:0000256" key="1">
    <source>
        <dbReference type="SAM" id="MobiDB-lite"/>
    </source>
</evidence>
<evidence type="ECO:0000313" key="3">
    <source>
        <dbReference type="Proteomes" id="UP001286313"/>
    </source>
</evidence>
<accession>A0AAE1L1V4</accession>
<comment type="caution">
    <text evidence="2">The sequence shown here is derived from an EMBL/GenBank/DDBJ whole genome shotgun (WGS) entry which is preliminary data.</text>
</comment>
<sequence length="137" mass="14950">MPQHTSMPSPLRITHTSKATFAAPQCNTLSYNRSKMAPQCDTHTGIATTPLHHSDIDTMSRYTTTIDSNRNTAFFADTTPLAPMILPPPGTFLPPHRSACTLLWVEDLESGDTFDIESGPDTHCTTSTAQEFTTPSP</sequence>
<organism evidence="2 3">
    <name type="scientific">Petrolisthes cinctipes</name>
    <name type="common">Flat porcelain crab</name>
    <dbReference type="NCBI Taxonomy" id="88211"/>
    <lineage>
        <taxon>Eukaryota</taxon>
        <taxon>Metazoa</taxon>
        <taxon>Ecdysozoa</taxon>
        <taxon>Arthropoda</taxon>
        <taxon>Crustacea</taxon>
        <taxon>Multicrustacea</taxon>
        <taxon>Malacostraca</taxon>
        <taxon>Eumalacostraca</taxon>
        <taxon>Eucarida</taxon>
        <taxon>Decapoda</taxon>
        <taxon>Pleocyemata</taxon>
        <taxon>Anomura</taxon>
        <taxon>Galatheoidea</taxon>
        <taxon>Porcellanidae</taxon>
        <taxon>Petrolisthes</taxon>
    </lineage>
</organism>
<dbReference type="EMBL" id="JAWQEG010000216">
    <property type="protein sequence ID" value="KAK3893319.1"/>
    <property type="molecule type" value="Genomic_DNA"/>
</dbReference>
<dbReference type="AlphaFoldDB" id="A0AAE1L1V4"/>